<gene>
    <name evidence="4" type="ORF">SVUK_LOCUS19103</name>
</gene>
<dbReference type="Gene3D" id="1.25.40.20">
    <property type="entry name" value="Ankyrin repeat-containing domain"/>
    <property type="match status" value="1"/>
</dbReference>
<dbReference type="PANTHER" id="PTHR24173">
    <property type="entry name" value="ANKYRIN REPEAT CONTAINING"/>
    <property type="match status" value="1"/>
</dbReference>
<evidence type="ECO:0000256" key="2">
    <source>
        <dbReference type="ARBA" id="ARBA00023043"/>
    </source>
</evidence>
<dbReference type="PRINTS" id="PR01415">
    <property type="entry name" value="ANKYRIN"/>
</dbReference>
<dbReference type="OrthoDB" id="5804545at2759"/>
<sequence length="114" mass="12138">MACGGSLKMLKVLREAGAKLNVRDSRGRTAAHYAAMASHTELLKAIIEVDKCFVNGADKDGYTPLHYAVQNSQNVKSIELLLENGSDVTLAAHDGTTALHIAATLAESAIPIEY</sequence>
<evidence type="ECO:0000313" key="4">
    <source>
        <dbReference type="EMBL" id="VDM84105.1"/>
    </source>
</evidence>
<dbReference type="EMBL" id="UYYB01127657">
    <property type="protein sequence ID" value="VDM84105.1"/>
    <property type="molecule type" value="Genomic_DNA"/>
</dbReference>
<dbReference type="PANTHER" id="PTHR24173:SF74">
    <property type="entry name" value="ANKYRIN REPEAT DOMAIN-CONTAINING PROTEIN 16"/>
    <property type="match status" value="1"/>
</dbReference>
<dbReference type="SMART" id="SM00248">
    <property type="entry name" value="ANK"/>
    <property type="match status" value="2"/>
</dbReference>
<keyword evidence="2 3" id="KW-0040">ANK repeat</keyword>
<dbReference type="InterPro" id="IPR002110">
    <property type="entry name" value="Ankyrin_rpt"/>
</dbReference>
<protein>
    <submittedName>
        <fullName evidence="4">Uncharacterized protein</fullName>
    </submittedName>
</protein>
<proteinExistence type="predicted"/>
<feature type="non-terminal residue" evidence="4">
    <location>
        <position position="114"/>
    </location>
</feature>
<feature type="repeat" description="ANK" evidence="3">
    <location>
        <begin position="60"/>
        <end position="93"/>
    </location>
</feature>
<dbReference type="AlphaFoldDB" id="A0A3P7LNQ8"/>
<evidence type="ECO:0000256" key="1">
    <source>
        <dbReference type="ARBA" id="ARBA00022737"/>
    </source>
</evidence>
<dbReference type="InterPro" id="IPR036770">
    <property type="entry name" value="Ankyrin_rpt-contain_sf"/>
</dbReference>
<reference evidence="4 5" key="1">
    <citation type="submission" date="2018-11" db="EMBL/GenBank/DDBJ databases">
        <authorList>
            <consortium name="Pathogen Informatics"/>
        </authorList>
    </citation>
    <scope>NUCLEOTIDE SEQUENCE [LARGE SCALE GENOMIC DNA]</scope>
</reference>
<evidence type="ECO:0000313" key="5">
    <source>
        <dbReference type="Proteomes" id="UP000270094"/>
    </source>
</evidence>
<dbReference type="PROSITE" id="PS50088">
    <property type="entry name" value="ANK_REPEAT"/>
    <property type="match status" value="1"/>
</dbReference>
<keyword evidence="1" id="KW-0677">Repeat</keyword>
<accession>A0A3P7LNQ8</accession>
<organism evidence="4 5">
    <name type="scientific">Strongylus vulgaris</name>
    <name type="common">Blood worm</name>
    <dbReference type="NCBI Taxonomy" id="40348"/>
    <lineage>
        <taxon>Eukaryota</taxon>
        <taxon>Metazoa</taxon>
        <taxon>Ecdysozoa</taxon>
        <taxon>Nematoda</taxon>
        <taxon>Chromadorea</taxon>
        <taxon>Rhabditida</taxon>
        <taxon>Rhabditina</taxon>
        <taxon>Rhabditomorpha</taxon>
        <taxon>Strongyloidea</taxon>
        <taxon>Strongylidae</taxon>
        <taxon>Strongylus</taxon>
    </lineage>
</organism>
<dbReference type="SUPFAM" id="SSF48403">
    <property type="entry name" value="Ankyrin repeat"/>
    <property type="match status" value="1"/>
</dbReference>
<name>A0A3P7LNQ8_STRVU</name>
<evidence type="ECO:0000256" key="3">
    <source>
        <dbReference type="PROSITE-ProRule" id="PRU00023"/>
    </source>
</evidence>
<dbReference type="Pfam" id="PF12796">
    <property type="entry name" value="Ank_2"/>
    <property type="match status" value="1"/>
</dbReference>
<keyword evidence="5" id="KW-1185">Reference proteome</keyword>
<dbReference type="PROSITE" id="PS50297">
    <property type="entry name" value="ANK_REP_REGION"/>
    <property type="match status" value="1"/>
</dbReference>
<dbReference type="Proteomes" id="UP000270094">
    <property type="component" value="Unassembled WGS sequence"/>
</dbReference>